<dbReference type="Pfam" id="PF01026">
    <property type="entry name" value="TatD_DNase"/>
    <property type="match status" value="1"/>
</dbReference>
<dbReference type="GO" id="GO:0016788">
    <property type="term" value="F:hydrolase activity, acting on ester bonds"/>
    <property type="evidence" value="ECO:0007669"/>
    <property type="project" value="InterPro"/>
</dbReference>
<name>K1Q700_MAGGI</name>
<evidence type="ECO:0000256" key="2">
    <source>
        <dbReference type="SAM" id="MobiDB-lite"/>
    </source>
</evidence>
<feature type="region of interest" description="Disordered" evidence="2">
    <location>
        <begin position="1"/>
        <end position="29"/>
    </location>
</feature>
<reference evidence="4" key="1">
    <citation type="journal article" date="2012" name="Nature">
        <title>The oyster genome reveals stress adaptation and complexity of shell formation.</title>
        <authorList>
            <person name="Zhang G."/>
            <person name="Fang X."/>
            <person name="Guo X."/>
            <person name="Li L."/>
            <person name="Luo R."/>
            <person name="Xu F."/>
            <person name="Yang P."/>
            <person name="Zhang L."/>
            <person name="Wang X."/>
            <person name="Qi H."/>
            <person name="Xiong Z."/>
            <person name="Que H."/>
            <person name="Xie Y."/>
            <person name="Holland P.W."/>
            <person name="Paps J."/>
            <person name="Zhu Y."/>
            <person name="Wu F."/>
            <person name="Chen Y."/>
            <person name="Wang J."/>
            <person name="Peng C."/>
            <person name="Meng J."/>
            <person name="Yang L."/>
            <person name="Liu J."/>
            <person name="Wen B."/>
            <person name="Zhang N."/>
            <person name="Huang Z."/>
            <person name="Zhu Q."/>
            <person name="Feng Y."/>
            <person name="Mount A."/>
            <person name="Hedgecock D."/>
            <person name="Xu Z."/>
            <person name="Liu Y."/>
            <person name="Domazet-Loso T."/>
            <person name="Du Y."/>
            <person name="Sun X."/>
            <person name="Zhang S."/>
            <person name="Liu B."/>
            <person name="Cheng P."/>
            <person name="Jiang X."/>
            <person name="Li J."/>
            <person name="Fan D."/>
            <person name="Wang W."/>
            <person name="Fu W."/>
            <person name="Wang T."/>
            <person name="Wang B."/>
            <person name="Zhang J."/>
            <person name="Peng Z."/>
            <person name="Li Y."/>
            <person name="Li N."/>
            <person name="Wang J."/>
            <person name="Chen M."/>
            <person name="He Y."/>
            <person name="Tan F."/>
            <person name="Song X."/>
            <person name="Zheng Q."/>
            <person name="Huang R."/>
            <person name="Yang H."/>
            <person name="Du X."/>
            <person name="Chen L."/>
            <person name="Yang M."/>
            <person name="Gaffney P.M."/>
            <person name="Wang S."/>
            <person name="Luo L."/>
            <person name="She Z."/>
            <person name="Ming Y."/>
            <person name="Huang W."/>
            <person name="Zhang S."/>
            <person name="Huang B."/>
            <person name="Zhang Y."/>
            <person name="Qu T."/>
            <person name="Ni P."/>
            <person name="Miao G."/>
            <person name="Wang J."/>
            <person name="Wang Q."/>
            <person name="Steinberg C.E."/>
            <person name="Wang H."/>
            <person name="Li N."/>
            <person name="Qian L."/>
            <person name="Zhang G."/>
            <person name="Li Y."/>
            <person name="Yang H."/>
            <person name="Liu X."/>
            <person name="Wang J."/>
            <person name="Yin Y."/>
            <person name="Wang J."/>
        </authorList>
    </citation>
    <scope>NUCLEOTIDE SEQUENCE [LARGE SCALE GENOMIC DNA]</scope>
    <source>
        <strain evidence="4">05x7-T-G4-1.051#20</strain>
    </source>
</reference>
<dbReference type="InParanoid" id="K1Q700"/>
<feature type="region of interest" description="Disordered" evidence="2">
    <location>
        <begin position="207"/>
        <end position="227"/>
    </location>
</feature>
<dbReference type="HOGENOM" id="CLU_359907_0_0_1"/>
<feature type="domain" description="Mutator-like transposase" evidence="3">
    <location>
        <begin position="82"/>
        <end position="165"/>
    </location>
</feature>
<comment type="similarity">
    <text evidence="1">Belongs to the metallo-dependent hydrolases superfamily. TatD-type hydrolase family.</text>
</comment>
<evidence type="ECO:0000313" key="4">
    <source>
        <dbReference type="EMBL" id="EKC29693.1"/>
    </source>
</evidence>
<dbReference type="InterPro" id="IPR001130">
    <property type="entry name" value="TatD-like"/>
</dbReference>
<dbReference type="PANTHER" id="PTHR46363:SF1">
    <property type="entry name" value="DEOXYRIBONUCLEASE TATDN2-RELATED"/>
    <property type="match status" value="1"/>
</dbReference>
<proteinExistence type="inferred from homology"/>
<dbReference type="Gene3D" id="3.20.20.140">
    <property type="entry name" value="Metal-dependent hydrolases"/>
    <property type="match status" value="1"/>
</dbReference>
<dbReference type="PANTHER" id="PTHR46363">
    <property type="entry name" value="DEOXYRIBONUCLEASE TATDN2-RELATED"/>
    <property type="match status" value="1"/>
</dbReference>
<dbReference type="InterPro" id="IPR032466">
    <property type="entry name" value="Metal_Hydrolase"/>
</dbReference>
<dbReference type="Pfam" id="PF20700">
    <property type="entry name" value="Mutator"/>
    <property type="match status" value="1"/>
</dbReference>
<dbReference type="SUPFAM" id="SSF51556">
    <property type="entry name" value="Metallo-dependent hydrolases"/>
    <property type="match status" value="1"/>
</dbReference>
<protein>
    <recommendedName>
        <fullName evidence="3">Mutator-like transposase domain-containing protein</fullName>
    </recommendedName>
</protein>
<dbReference type="InterPro" id="IPR049012">
    <property type="entry name" value="Mutator_transp_dom"/>
</dbReference>
<organism evidence="4">
    <name type="scientific">Magallana gigas</name>
    <name type="common">Pacific oyster</name>
    <name type="synonym">Crassostrea gigas</name>
    <dbReference type="NCBI Taxonomy" id="29159"/>
    <lineage>
        <taxon>Eukaryota</taxon>
        <taxon>Metazoa</taxon>
        <taxon>Spiralia</taxon>
        <taxon>Lophotrochozoa</taxon>
        <taxon>Mollusca</taxon>
        <taxon>Bivalvia</taxon>
        <taxon>Autobranchia</taxon>
        <taxon>Pteriomorphia</taxon>
        <taxon>Ostreida</taxon>
        <taxon>Ostreoidea</taxon>
        <taxon>Ostreidae</taxon>
        <taxon>Magallana</taxon>
    </lineage>
</organism>
<gene>
    <name evidence="4" type="ORF">CGI_10026081</name>
</gene>
<dbReference type="EMBL" id="JH817657">
    <property type="protein sequence ID" value="EKC29693.1"/>
    <property type="molecule type" value="Genomic_DNA"/>
</dbReference>
<accession>K1Q700</accession>
<dbReference type="AlphaFoldDB" id="K1Q700"/>
<evidence type="ECO:0000256" key="1">
    <source>
        <dbReference type="ARBA" id="ARBA00009275"/>
    </source>
</evidence>
<evidence type="ECO:0000259" key="3">
    <source>
        <dbReference type="Pfam" id="PF20700"/>
    </source>
</evidence>
<sequence>MAVPSDGVARDTQGRFSSNKKKKGRPALKKNEQNVNEHIIIDHNYSIGHYHDHSEDCCDLCCPGFSSLRSSTKIETKDWKLGRRVVEWASLLNDLQFCTHCRLGPLLFTPQHVKGEMKMGLGGYLFILCSHCGSINRVAYGSTYTEHNRRGRRNFTVNTKLGAGGYGPFVTDVSYDKELGLAVLEGEFQGDPSILRHVCQDVEFIKENRDGSGERDSEPSRLEEDKTPFENDVTHVTYDQELGSRVLEDEFQGNYQAQLGDADSVSACQLSSFETPPRSTRFSYFKQGRQQRKFRSANPSTITSKRNLKYKPTSRSGMTVCADHGWQKKGFDSLTDSAMKEQFELYVFDEEDGMFEEESAGGLQEPVGQENWASMTVVVEVGMRPCQERAHTKGKETTGESGLDVLQVRAGGVEQGLTLFGPDSQSSGLIAGISQGRIGHVALLVHPRLMAMGINIAVKKGRWDTYFSRSRSNISVSREVIQEPEQDGHRVPVKAELPASDPPELPDHRLAVVDCHWHPGRMPAPFTGAMNAAALDSRPSLVPVTISGGCFVYGMEEARIPMRLESGLVIAKGIHPKEAYRATRADVVATMSLCNSKGWAVGEIGLDYSAKEHHPQQKFILAEFFRRVDPSSNTVLHLKGADENSCSLVPTQDCITLFDGLCVSIQAPIYLHCFLRGPAQIKLWIDTGRPVYLGVSGRVSSMLDTQQEGVRAIPQDRILVETDSPYLPCGVGRPMTPKHIGKVYQLVATLRGESVEHLAEAVTRNLCTFFAKQLGQKY</sequence>
<feature type="compositionally biased region" description="Basic residues" evidence="2">
    <location>
        <begin position="18"/>
        <end position="28"/>
    </location>
</feature>